<dbReference type="PANTHER" id="PTHR43179">
    <property type="entry name" value="RHAMNOSYLTRANSFERASE WBBL"/>
    <property type="match status" value="1"/>
</dbReference>
<dbReference type="Proteomes" id="UP000599074">
    <property type="component" value="Unassembled WGS sequence"/>
</dbReference>
<evidence type="ECO:0000256" key="2">
    <source>
        <dbReference type="ARBA" id="ARBA00006739"/>
    </source>
</evidence>
<dbReference type="Gene3D" id="3.90.550.10">
    <property type="entry name" value="Spore Coat Polysaccharide Biosynthesis Protein SpsA, Chain A"/>
    <property type="match status" value="1"/>
</dbReference>
<dbReference type="SUPFAM" id="SSF53448">
    <property type="entry name" value="Nucleotide-diphospho-sugar transferases"/>
    <property type="match status" value="1"/>
</dbReference>
<dbReference type="InterPro" id="IPR001173">
    <property type="entry name" value="Glyco_trans_2-like"/>
</dbReference>
<evidence type="ECO:0000259" key="6">
    <source>
        <dbReference type="Pfam" id="PF00535"/>
    </source>
</evidence>
<organism evidence="7 8">
    <name type="scientific">Planosporangium mesophilum</name>
    <dbReference type="NCBI Taxonomy" id="689768"/>
    <lineage>
        <taxon>Bacteria</taxon>
        <taxon>Bacillati</taxon>
        <taxon>Actinomycetota</taxon>
        <taxon>Actinomycetes</taxon>
        <taxon>Micromonosporales</taxon>
        <taxon>Micromonosporaceae</taxon>
        <taxon>Planosporangium</taxon>
    </lineage>
</organism>
<feature type="domain" description="Glycosyltransferase 2-like" evidence="6">
    <location>
        <begin position="40"/>
        <end position="181"/>
    </location>
</feature>
<evidence type="ECO:0000313" key="8">
    <source>
        <dbReference type="Proteomes" id="UP000599074"/>
    </source>
</evidence>
<evidence type="ECO:0000256" key="1">
    <source>
        <dbReference type="ARBA" id="ARBA00004776"/>
    </source>
</evidence>
<dbReference type="GO" id="GO:0016757">
    <property type="term" value="F:glycosyltransferase activity"/>
    <property type="evidence" value="ECO:0007669"/>
    <property type="project" value="UniProtKB-KW"/>
</dbReference>
<protein>
    <recommendedName>
        <fullName evidence="6">Glycosyltransferase 2-like domain-containing protein</fullName>
    </recommendedName>
</protein>
<dbReference type="RefSeq" id="WP_373315545.1">
    <property type="nucleotide sequence ID" value="NZ_BOON01000067.1"/>
</dbReference>
<sequence>MSGQHGTPAHGRRLPLPSAGSRALDPGDPDAFARRRDLDVLIPTRNRPVELTATLAGLAAQAAPFGIAVSDQSDGDPSWRHPAAAGLVRALRHAGHPVLLEQHLPRRGLAEQRGYLLSRSRARYVLFLDDDIWLEPGSVSRLMTAIQELGCGFVGNAPHGLSYDREHRPQQESSFEEWSGPVLPERLTVRGPQWNRHTVHNAANLLHITDRLGLRAGEWRAYKVAWIGACVLYDRAKLLAAGGYDFWPRVPAAHAGEDVVVQLRIQAAYGGAGIVPSGAYHLESPTTVPDRDVQCFDVIGVTPAVLDT</sequence>
<evidence type="ECO:0000256" key="5">
    <source>
        <dbReference type="SAM" id="MobiDB-lite"/>
    </source>
</evidence>
<evidence type="ECO:0000256" key="4">
    <source>
        <dbReference type="ARBA" id="ARBA00022679"/>
    </source>
</evidence>
<name>A0A8J3TGP5_9ACTN</name>
<feature type="region of interest" description="Disordered" evidence="5">
    <location>
        <begin position="1"/>
        <end position="30"/>
    </location>
</feature>
<reference evidence="7" key="1">
    <citation type="submission" date="2021-01" db="EMBL/GenBank/DDBJ databases">
        <title>Whole genome shotgun sequence of Planosporangium mesophilum NBRC 109066.</title>
        <authorList>
            <person name="Komaki H."/>
            <person name="Tamura T."/>
        </authorList>
    </citation>
    <scope>NUCLEOTIDE SEQUENCE</scope>
    <source>
        <strain evidence="7">NBRC 109066</strain>
    </source>
</reference>
<dbReference type="EMBL" id="BOON01000067">
    <property type="protein sequence ID" value="GII26128.1"/>
    <property type="molecule type" value="Genomic_DNA"/>
</dbReference>
<evidence type="ECO:0000256" key="3">
    <source>
        <dbReference type="ARBA" id="ARBA00022676"/>
    </source>
</evidence>
<keyword evidence="4" id="KW-0808">Transferase</keyword>
<comment type="similarity">
    <text evidence="2">Belongs to the glycosyltransferase 2 family.</text>
</comment>
<dbReference type="AlphaFoldDB" id="A0A8J3TGP5"/>
<dbReference type="Pfam" id="PF00535">
    <property type="entry name" value="Glycos_transf_2"/>
    <property type="match status" value="1"/>
</dbReference>
<keyword evidence="8" id="KW-1185">Reference proteome</keyword>
<comment type="pathway">
    <text evidence="1">Cell wall biogenesis; cell wall polysaccharide biosynthesis.</text>
</comment>
<dbReference type="PANTHER" id="PTHR43179:SF12">
    <property type="entry name" value="GALACTOFURANOSYLTRANSFERASE GLFT2"/>
    <property type="match status" value="1"/>
</dbReference>
<gene>
    <name evidence="7" type="ORF">Pme01_57250</name>
</gene>
<proteinExistence type="inferred from homology"/>
<evidence type="ECO:0000313" key="7">
    <source>
        <dbReference type="EMBL" id="GII26128.1"/>
    </source>
</evidence>
<keyword evidence="3" id="KW-0328">Glycosyltransferase</keyword>
<comment type="caution">
    <text evidence="7">The sequence shown here is derived from an EMBL/GenBank/DDBJ whole genome shotgun (WGS) entry which is preliminary data.</text>
</comment>
<accession>A0A8J3TGP5</accession>
<dbReference type="CDD" id="cd00761">
    <property type="entry name" value="Glyco_tranf_GTA_type"/>
    <property type="match status" value="1"/>
</dbReference>
<dbReference type="InterPro" id="IPR029044">
    <property type="entry name" value="Nucleotide-diphossugar_trans"/>
</dbReference>